<protein>
    <submittedName>
        <fullName evidence="3">Glycosyltransferase involved in cell wall biosynthesis</fullName>
    </submittedName>
</protein>
<dbReference type="PANTHER" id="PTHR46401:SF2">
    <property type="entry name" value="GLYCOSYLTRANSFERASE WBBK-RELATED"/>
    <property type="match status" value="1"/>
</dbReference>
<dbReference type="GO" id="GO:0009103">
    <property type="term" value="P:lipopolysaccharide biosynthetic process"/>
    <property type="evidence" value="ECO:0007669"/>
    <property type="project" value="TreeGrafter"/>
</dbReference>
<evidence type="ECO:0000313" key="3">
    <source>
        <dbReference type="EMBL" id="NRV07950.1"/>
    </source>
</evidence>
<dbReference type="PANTHER" id="PTHR46401">
    <property type="entry name" value="GLYCOSYLTRANSFERASE WBBK-RELATED"/>
    <property type="match status" value="1"/>
</dbReference>
<accession>A0A9Q5GKD4</accession>
<comment type="caution">
    <text evidence="3">The sequence shown here is derived from an EMBL/GenBank/DDBJ whole genome shotgun (WGS) entry which is preliminary data.</text>
</comment>
<dbReference type="Gene3D" id="3.40.50.2000">
    <property type="entry name" value="Glycogen Phosphorylase B"/>
    <property type="match status" value="2"/>
</dbReference>
<evidence type="ECO:0000259" key="2">
    <source>
        <dbReference type="Pfam" id="PF00534"/>
    </source>
</evidence>
<dbReference type="Proteomes" id="UP000821656">
    <property type="component" value="Unassembled WGS sequence"/>
</dbReference>
<dbReference type="Pfam" id="PF00534">
    <property type="entry name" value="Glycos_transf_1"/>
    <property type="match status" value="1"/>
</dbReference>
<gene>
    <name evidence="3" type="ORF">DFH45_000913</name>
</gene>
<reference evidence="3" key="1">
    <citation type="submission" date="2020-05" db="EMBL/GenBank/DDBJ databases">
        <title>Genomic insights into acetone-butanol-ethanol (ABE) fermentation by sequencing solventogenic clostridia strains.</title>
        <authorList>
            <person name="Brown S."/>
        </authorList>
    </citation>
    <scope>NUCLEOTIDE SEQUENCE</scope>
    <source>
        <strain evidence="3">DJ126</strain>
    </source>
</reference>
<sequence>MKKNIVVNATSATVGGSLTILNQFIENICDDSDKDKIYYVFVPITSDLKSCDNIIIVPIRAKKYVDRIKWDLIGMRKWFQKSGIKPDLIISLQNTAVLFGKVKQIIYLHQPLIYAKESSWSILKKDERKMWFYRYIYKVWVKSSIKKDHYIVVQTEWMKESVIKSGYSKDKIIISKPKMNYVDIDEVKPLDNENKKYLFYPAADYKYKNHMILIKAIRNIVENNDFIKEKYKIVFTLEKDSIVYKHVIEYGLEDYFEFVGVLPYQKVLSYYKGCQAVLFPSYIETFGLPLIEASVFGKKILVSDCEYSREVLNGYDMAEFIKYDDSMSWSKAIIENLKPYCEETKIDFNENGYEKVFKLIDSIIYEY</sequence>
<dbReference type="RefSeq" id="WP_077305032.1">
    <property type="nucleotide sequence ID" value="NZ_CP016090.1"/>
</dbReference>
<dbReference type="InterPro" id="IPR001296">
    <property type="entry name" value="Glyco_trans_1"/>
</dbReference>
<dbReference type="AlphaFoldDB" id="A0A9Q5GKD4"/>
<dbReference type="GO" id="GO:0016757">
    <property type="term" value="F:glycosyltransferase activity"/>
    <property type="evidence" value="ECO:0007669"/>
    <property type="project" value="InterPro"/>
</dbReference>
<dbReference type="EMBL" id="JABSXK010000001">
    <property type="protein sequence ID" value="NRV07950.1"/>
    <property type="molecule type" value="Genomic_DNA"/>
</dbReference>
<dbReference type="SUPFAM" id="SSF53756">
    <property type="entry name" value="UDP-Glycosyltransferase/glycogen phosphorylase"/>
    <property type="match status" value="1"/>
</dbReference>
<feature type="domain" description="Glycosyl transferase family 1" evidence="2">
    <location>
        <begin position="188"/>
        <end position="354"/>
    </location>
</feature>
<evidence type="ECO:0000313" key="4">
    <source>
        <dbReference type="Proteomes" id="UP000821656"/>
    </source>
</evidence>
<keyword evidence="1" id="KW-0808">Transferase</keyword>
<proteinExistence type="predicted"/>
<evidence type="ECO:0000256" key="1">
    <source>
        <dbReference type="ARBA" id="ARBA00022679"/>
    </source>
</evidence>
<name>A0A9Q5GKD4_CLOBE</name>
<organism evidence="3 4">
    <name type="scientific">Clostridium beijerinckii</name>
    <name type="common">Clostridium MP</name>
    <dbReference type="NCBI Taxonomy" id="1520"/>
    <lineage>
        <taxon>Bacteria</taxon>
        <taxon>Bacillati</taxon>
        <taxon>Bacillota</taxon>
        <taxon>Clostridia</taxon>
        <taxon>Eubacteriales</taxon>
        <taxon>Clostridiaceae</taxon>
        <taxon>Clostridium</taxon>
    </lineage>
</organism>